<protein>
    <submittedName>
        <fullName evidence="1">Uncharacterized protein</fullName>
    </submittedName>
</protein>
<organism evidence="1 2">
    <name type="scientific">Aquarana catesbeiana</name>
    <name type="common">American bullfrog</name>
    <name type="synonym">Rana catesbeiana</name>
    <dbReference type="NCBI Taxonomy" id="8400"/>
    <lineage>
        <taxon>Eukaryota</taxon>
        <taxon>Metazoa</taxon>
        <taxon>Chordata</taxon>
        <taxon>Craniata</taxon>
        <taxon>Vertebrata</taxon>
        <taxon>Euteleostomi</taxon>
        <taxon>Amphibia</taxon>
        <taxon>Batrachia</taxon>
        <taxon>Anura</taxon>
        <taxon>Neobatrachia</taxon>
        <taxon>Ranoidea</taxon>
        <taxon>Ranidae</taxon>
        <taxon>Aquarana</taxon>
    </lineage>
</organism>
<gene>
    <name evidence="1" type="ORF">AB205_0187960</name>
</gene>
<reference evidence="2" key="1">
    <citation type="journal article" date="2017" name="Nat. Commun.">
        <title>The North American bullfrog draft genome provides insight into hormonal regulation of long noncoding RNA.</title>
        <authorList>
            <person name="Hammond S.A."/>
            <person name="Warren R.L."/>
            <person name="Vandervalk B.P."/>
            <person name="Kucuk E."/>
            <person name="Khan H."/>
            <person name="Gibb E.A."/>
            <person name="Pandoh P."/>
            <person name="Kirk H."/>
            <person name="Zhao Y."/>
            <person name="Jones M."/>
            <person name="Mungall A.J."/>
            <person name="Coope R."/>
            <person name="Pleasance S."/>
            <person name="Moore R.A."/>
            <person name="Holt R.A."/>
            <person name="Round J.M."/>
            <person name="Ohora S."/>
            <person name="Walle B.V."/>
            <person name="Veldhoen N."/>
            <person name="Helbing C.C."/>
            <person name="Birol I."/>
        </authorList>
    </citation>
    <scope>NUCLEOTIDE SEQUENCE [LARGE SCALE GENOMIC DNA]</scope>
</reference>
<accession>A0A2G9SHH9</accession>
<dbReference type="EMBL" id="KV924529">
    <property type="protein sequence ID" value="PIO39532.1"/>
    <property type="molecule type" value="Genomic_DNA"/>
</dbReference>
<dbReference type="Proteomes" id="UP000228934">
    <property type="component" value="Unassembled WGS sequence"/>
</dbReference>
<proteinExistence type="predicted"/>
<keyword evidence="2" id="KW-1185">Reference proteome</keyword>
<sequence>MIHHSSFLFDIDQSCFHYFSMMSSRHPYPFLPPFTNFTHLRALSPDPCPHCFPKRKTNDSPLQFIYGTFQSCCHLLQMILSHHPLPPSFHHSPMFCTTVRQHLTLSRSSTWGEDH</sequence>
<dbReference type="AlphaFoldDB" id="A0A2G9SHH9"/>
<evidence type="ECO:0000313" key="1">
    <source>
        <dbReference type="EMBL" id="PIO39532.1"/>
    </source>
</evidence>
<name>A0A2G9SHH9_AQUCT</name>
<evidence type="ECO:0000313" key="2">
    <source>
        <dbReference type="Proteomes" id="UP000228934"/>
    </source>
</evidence>